<dbReference type="InterPro" id="IPR008972">
    <property type="entry name" value="Cupredoxin"/>
</dbReference>
<feature type="domain" description="Phytocyanin" evidence="2">
    <location>
        <begin position="98"/>
        <end position="212"/>
    </location>
</feature>
<evidence type="ECO:0000256" key="1">
    <source>
        <dbReference type="SAM" id="MobiDB-lite"/>
    </source>
</evidence>
<dbReference type="EMBL" id="CM029051">
    <property type="protein sequence ID" value="KAG2561997.1"/>
    <property type="molecule type" value="Genomic_DNA"/>
</dbReference>
<dbReference type="Proteomes" id="UP000823388">
    <property type="component" value="Chromosome 8K"/>
</dbReference>
<proteinExistence type="predicted"/>
<name>A0A8T0PI62_PANVG</name>
<dbReference type="AlphaFoldDB" id="A0A8T0PI62"/>
<evidence type="ECO:0000259" key="2">
    <source>
        <dbReference type="PROSITE" id="PS51485"/>
    </source>
</evidence>
<organism evidence="3 4">
    <name type="scientific">Panicum virgatum</name>
    <name type="common">Blackwell switchgrass</name>
    <dbReference type="NCBI Taxonomy" id="38727"/>
    <lineage>
        <taxon>Eukaryota</taxon>
        <taxon>Viridiplantae</taxon>
        <taxon>Streptophyta</taxon>
        <taxon>Embryophyta</taxon>
        <taxon>Tracheophyta</taxon>
        <taxon>Spermatophyta</taxon>
        <taxon>Magnoliopsida</taxon>
        <taxon>Liliopsida</taxon>
        <taxon>Poales</taxon>
        <taxon>Poaceae</taxon>
        <taxon>PACMAD clade</taxon>
        <taxon>Panicoideae</taxon>
        <taxon>Panicodae</taxon>
        <taxon>Paniceae</taxon>
        <taxon>Panicinae</taxon>
        <taxon>Panicum</taxon>
        <taxon>Panicum sect. Hiantes</taxon>
    </lineage>
</organism>
<dbReference type="InterPro" id="IPR003245">
    <property type="entry name" value="Phytocyanin_dom"/>
</dbReference>
<comment type="caution">
    <text evidence="3">The sequence shown here is derived from an EMBL/GenBank/DDBJ whole genome shotgun (WGS) entry which is preliminary data.</text>
</comment>
<protein>
    <recommendedName>
        <fullName evidence="2">Phytocyanin domain-containing protein</fullName>
    </recommendedName>
</protein>
<dbReference type="Gene3D" id="2.60.40.420">
    <property type="entry name" value="Cupredoxins - blue copper proteins"/>
    <property type="match status" value="1"/>
</dbReference>
<gene>
    <name evidence="3" type="ORF">PVAP13_8KG145600</name>
</gene>
<dbReference type="PANTHER" id="PTHR33021:SF226">
    <property type="entry name" value="OS11G0491500 PROTEIN"/>
    <property type="match status" value="1"/>
</dbReference>
<dbReference type="Pfam" id="PF02298">
    <property type="entry name" value="Cu_bind_like"/>
    <property type="match status" value="1"/>
</dbReference>
<keyword evidence="4" id="KW-1185">Reference proteome</keyword>
<dbReference type="PANTHER" id="PTHR33021">
    <property type="entry name" value="BLUE COPPER PROTEIN"/>
    <property type="match status" value="1"/>
</dbReference>
<feature type="compositionally biased region" description="Low complexity" evidence="1">
    <location>
        <begin position="73"/>
        <end position="82"/>
    </location>
</feature>
<feature type="region of interest" description="Disordered" evidence="1">
    <location>
        <begin position="73"/>
        <end position="97"/>
    </location>
</feature>
<reference evidence="3" key="1">
    <citation type="submission" date="2020-05" db="EMBL/GenBank/DDBJ databases">
        <title>WGS assembly of Panicum virgatum.</title>
        <authorList>
            <person name="Lovell J.T."/>
            <person name="Jenkins J."/>
            <person name="Shu S."/>
            <person name="Juenger T.E."/>
            <person name="Schmutz J."/>
        </authorList>
    </citation>
    <scope>NUCLEOTIDE SEQUENCE</scope>
    <source>
        <strain evidence="3">AP13</strain>
    </source>
</reference>
<dbReference type="PROSITE" id="PS51485">
    <property type="entry name" value="PHYTOCYANIN"/>
    <property type="match status" value="1"/>
</dbReference>
<sequence length="256" mass="26231">MPHKPLTSLLIYSSLTRFSHQLASRDAESTSVASASIARPFFQMPAMANPAMLFTVAILALVSAAGASGNATASPSAGGNAAMGTGPTKNTTSPPFGTNHAVGDGTGWFFDWKANASAANYSAWAANRTFYLGDYLSFKTDTGNTVVHTTNTTAYGLCRAAGVAANGSSGWKPEGAFLAVMLTAEGANYFFSDAGNGDHCRKGMRFEVAVSHGRGLPSVPASYYEPLSGAPAGMPDGGAVATWVAFVAALAAVLVL</sequence>
<accession>A0A8T0PI62</accession>
<evidence type="ECO:0000313" key="4">
    <source>
        <dbReference type="Proteomes" id="UP000823388"/>
    </source>
</evidence>
<dbReference type="GO" id="GO:0009055">
    <property type="term" value="F:electron transfer activity"/>
    <property type="evidence" value="ECO:0007669"/>
    <property type="project" value="InterPro"/>
</dbReference>
<dbReference type="SUPFAM" id="SSF49503">
    <property type="entry name" value="Cupredoxins"/>
    <property type="match status" value="1"/>
</dbReference>
<evidence type="ECO:0000313" key="3">
    <source>
        <dbReference type="EMBL" id="KAG2561997.1"/>
    </source>
</evidence>
<feature type="compositionally biased region" description="Polar residues" evidence="1">
    <location>
        <begin position="87"/>
        <end position="96"/>
    </location>
</feature>
<dbReference type="FunFam" id="2.60.40.420:FF:000048">
    <property type="entry name" value="Early nodulin-like protein 18"/>
    <property type="match status" value="1"/>
</dbReference>
<dbReference type="GO" id="GO:0005886">
    <property type="term" value="C:plasma membrane"/>
    <property type="evidence" value="ECO:0007669"/>
    <property type="project" value="TreeGrafter"/>
</dbReference>
<dbReference type="InterPro" id="IPR039391">
    <property type="entry name" value="Phytocyanin-like"/>
</dbReference>